<reference evidence="11" key="2">
    <citation type="submission" date="2019-06" db="EMBL/GenBank/DDBJ databases">
        <title>Genomics analysis of Aphanomyces spp. identifies a new class of oomycete effector associated with host adaptation.</title>
        <authorList>
            <person name="Gaulin E."/>
        </authorList>
    </citation>
    <scope>NUCLEOTIDE SEQUENCE</scope>
    <source>
        <strain evidence="11">CBS 578.67</strain>
    </source>
</reference>
<dbReference type="GO" id="GO:0005737">
    <property type="term" value="C:cytoplasm"/>
    <property type="evidence" value="ECO:0007669"/>
    <property type="project" value="TreeGrafter"/>
</dbReference>
<evidence type="ECO:0000259" key="10">
    <source>
        <dbReference type="PROSITE" id="PS50157"/>
    </source>
</evidence>
<accession>A0A485L7I2</accession>
<dbReference type="PROSITE" id="PS50157">
    <property type="entry name" value="ZINC_FINGER_C2H2_2"/>
    <property type="match status" value="1"/>
</dbReference>
<feature type="compositionally biased region" description="Basic and acidic residues" evidence="9">
    <location>
        <begin position="981"/>
        <end position="1000"/>
    </location>
</feature>
<dbReference type="InterPro" id="IPR032714">
    <property type="entry name" value="DZIP1_N"/>
</dbReference>
<dbReference type="PROSITE" id="PS00028">
    <property type="entry name" value="ZINC_FINGER_C2H2_1"/>
    <property type="match status" value="1"/>
</dbReference>
<feature type="region of interest" description="Disordered" evidence="9">
    <location>
        <begin position="1075"/>
        <end position="1130"/>
    </location>
</feature>
<evidence type="ECO:0000256" key="6">
    <source>
        <dbReference type="ARBA" id="ARBA00023273"/>
    </source>
</evidence>
<keyword evidence="7" id="KW-0863">Zinc-finger</keyword>
<evidence type="ECO:0000256" key="9">
    <source>
        <dbReference type="SAM" id="MobiDB-lite"/>
    </source>
</evidence>
<dbReference type="Proteomes" id="UP000332933">
    <property type="component" value="Unassembled WGS sequence"/>
</dbReference>
<evidence type="ECO:0000256" key="7">
    <source>
        <dbReference type="PROSITE-ProRule" id="PRU00042"/>
    </source>
</evidence>
<evidence type="ECO:0000313" key="11">
    <source>
        <dbReference type="EMBL" id="KAF0692415.1"/>
    </source>
</evidence>
<keyword evidence="13" id="KW-1185">Reference proteome</keyword>
<feature type="coiled-coil region" evidence="8">
    <location>
        <begin position="94"/>
        <end position="121"/>
    </location>
</feature>
<dbReference type="Gene3D" id="3.30.160.60">
    <property type="entry name" value="Classic Zinc Finger"/>
    <property type="match status" value="1"/>
</dbReference>
<dbReference type="EMBL" id="CAADRA010005908">
    <property type="protein sequence ID" value="VFT93283.1"/>
    <property type="molecule type" value="Genomic_DNA"/>
</dbReference>
<organism evidence="12 13">
    <name type="scientific">Aphanomyces stellatus</name>
    <dbReference type="NCBI Taxonomy" id="120398"/>
    <lineage>
        <taxon>Eukaryota</taxon>
        <taxon>Sar</taxon>
        <taxon>Stramenopiles</taxon>
        <taxon>Oomycota</taxon>
        <taxon>Saprolegniomycetes</taxon>
        <taxon>Saprolegniales</taxon>
        <taxon>Verrucalvaceae</taxon>
        <taxon>Aphanomyces</taxon>
    </lineage>
</organism>
<feature type="domain" description="C2H2-type" evidence="10">
    <location>
        <begin position="166"/>
        <end position="194"/>
    </location>
</feature>
<comment type="subcellular location">
    <subcellularLocation>
        <location evidence="2">Cytoplasm</location>
        <location evidence="2">Cytoskeleton</location>
        <location evidence="2">Cilium basal body</location>
    </subcellularLocation>
    <subcellularLocation>
        <location evidence="1">Cytoplasm</location>
        <location evidence="1">Cytoskeleton</location>
        <location evidence="1">Microtubule organizing center</location>
        <location evidence="1">Centrosome</location>
        <location evidence="1">Centriole</location>
    </subcellularLocation>
</comment>
<evidence type="ECO:0000256" key="1">
    <source>
        <dbReference type="ARBA" id="ARBA00004114"/>
    </source>
</evidence>
<reference evidence="12 13" key="1">
    <citation type="submission" date="2019-03" db="EMBL/GenBank/DDBJ databases">
        <authorList>
            <person name="Gaulin E."/>
            <person name="Dumas B."/>
        </authorList>
    </citation>
    <scope>NUCLEOTIDE SEQUENCE [LARGE SCALE GENOMIC DNA]</scope>
    <source>
        <strain evidence="12">CBS 568.67</strain>
    </source>
</reference>
<feature type="compositionally biased region" description="Acidic residues" evidence="9">
    <location>
        <begin position="967"/>
        <end position="980"/>
    </location>
</feature>
<dbReference type="EMBL" id="VJMH01005887">
    <property type="protein sequence ID" value="KAF0692415.1"/>
    <property type="molecule type" value="Genomic_DNA"/>
</dbReference>
<keyword evidence="7" id="KW-0862">Zinc</keyword>
<keyword evidence="5" id="KW-0206">Cytoskeleton</keyword>
<evidence type="ECO:0000313" key="12">
    <source>
        <dbReference type="EMBL" id="VFT93283.1"/>
    </source>
</evidence>
<evidence type="ECO:0000256" key="4">
    <source>
        <dbReference type="ARBA" id="ARBA00023054"/>
    </source>
</evidence>
<feature type="region of interest" description="Disordered" evidence="9">
    <location>
        <begin position="700"/>
        <end position="739"/>
    </location>
</feature>
<evidence type="ECO:0000256" key="3">
    <source>
        <dbReference type="ARBA" id="ARBA00009131"/>
    </source>
</evidence>
<feature type="region of interest" description="Disordered" evidence="9">
    <location>
        <begin position="964"/>
        <end position="1038"/>
    </location>
</feature>
<dbReference type="AlphaFoldDB" id="A0A485L7I2"/>
<dbReference type="GO" id="GO:0008270">
    <property type="term" value="F:zinc ion binding"/>
    <property type="evidence" value="ECO:0007669"/>
    <property type="project" value="UniProtKB-KW"/>
</dbReference>
<evidence type="ECO:0000256" key="8">
    <source>
        <dbReference type="SAM" id="Coils"/>
    </source>
</evidence>
<keyword evidence="6" id="KW-0966">Cell projection</keyword>
<feature type="compositionally biased region" description="Basic and acidic residues" evidence="9">
    <location>
        <begin position="717"/>
        <end position="728"/>
    </location>
</feature>
<evidence type="ECO:0000256" key="5">
    <source>
        <dbReference type="ARBA" id="ARBA00023212"/>
    </source>
</evidence>
<keyword evidence="4 8" id="KW-0175">Coiled coil</keyword>
<feature type="compositionally biased region" description="Basic and acidic residues" evidence="9">
    <location>
        <begin position="873"/>
        <end position="892"/>
    </location>
</feature>
<proteinExistence type="inferred from homology"/>
<comment type="similarity">
    <text evidence="3">Belongs to the DZIP C2H2-type zinc-finger protein family.</text>
</comment>
<evidence type="ECO:0000256" key="2">
    <source>
        <dbReference type="ARBA" id="ARBA00004120"/>
    </source>
</evidence>
<feature type="compositionally biased region" description="Polar residues" evidence="9">
    <location>
        <begin position="795"/>
        <end position="815"/>
    </location>
</feature>
<feature type="region of interest" description="Disordered" evidence="9">
    <location>
        <begin position="854"/>
        <end position="940"/>
    </location>
</feature>
<feature type="compositionally biased region" description="Basic and acidic residues" evidence="9">
    <location>
        <begin position="1087"/>
        <end position="1098"/>
    </location>
</feature>
<dbReference type="PANTHER" id="PTHR21502:SF3">
    <property type="entry name" value="CILIUM ASSEMBLY PROTEIN DZIP1L"/>
    <property type="match status" value="1"/>
</dbReference>
<evidence type="ECO:0000313" key="13">
    <source>
        <dbReference type="Proteomes" id="UP000332933"/>
    </source>
</evidence>
<feature type="region of interest" description="Disordered" evidence="9">
    <location>
        <begin position="787"/>
        <end position="841"/>
    </location>
</feature>
<name>A0A485L7I2_9STRA</name>
<dbReference type="GO" id="GO:0005814">
    <property type="term" value="C:centriole"/>
    <property type="evidence" value="ECO:0007669"/>
    <property type="project" value="UniProtKB-SubCell"/>
</dbReference>
<gene>
    <name evidence="12" type="primary">Aste57867_16509</name>
    <name evidence="11" type="ORF">As57867_016452</name>
    <name evidence="12" type="ORF">ASTE57867_16509</name>
</gene>
<sequence length="1130" mass="122819">MRPAFEFERRMLDMDWRLVEAFDLINVDTVLLQEMVPTLTYALVTEANCTSPHLTCKLICILQLVVETFIACRKSDAYDTHLLREDLIATSNERDTYRMRLKEAKTDVKALKTQLARSSTLLRSCSHVLHAHGCSPHAIAALEAMLATSSDMQPSSDTATAQKVAHLCAFCGKAFSTQEFLVKHIERRHANDVPKAPVVEPDSEPPQAMLLSKLELLLAQHEASMRQAASSEVDALKHLESELAVERGIVAELKATRTEIQSKLDAVQRLLAVAEYERDGALKHVAVLNATLRACEDKAKMESTVKPVPSGGDARDQLVIQKLEAALVQTQAALAAARGEMEEKYNALVAAYEALKQHKANAATVVVSASAVDASTQTDPAAPLRSMASQAEIIATLESSPRVSHFLHPTAAAAAGPRMEHNSTQTDGTLKALESAPPRMQSVEVQTTDVPVERIVVADPSTMSTAATPAPENAIPHVKAKAGLPALVEQKMVEMTPKVLSPTPVPLPHLSDVVPENIYPPVVRVPPELIHSHVNTAVQLATLRAERYATGRNDFPSSITPLAQRPFLKSMWPHGEDALNESMVVHLHKLESNMEKYGAGEKPLSEAQHADAVKAFTRHLRALPLKVLERMVKVESQVHRLLETEWLPAEKNRRELLENIKARLDLHEREQDHWVSQIIKAKARVDESTAPSDPTNAMLGCGEAFQPAKPKSVQNDTPRDLEEPKMDEAQNIPPTFPSVAEVPPMEAVQSTPNVVTISPEQTTDTVEDAISSPLPPATEAIATSVDECEDDIEQTSRLASSRISPKSAESTTATTPDVLKDKPPGAVLVGPAKATPSTSPYLAETNVDAAGLSPFEARDDCTPTMSVESEPLVARERGERDQPAIETERVETHGAAPPVLQVTVRRSNDEVESEASITNDDRMAQSSEFGASSLGESDARSSIHASVDMSMASLTDAKAGVVHAVDSDSDVEEMQLEDDCPPSKDARHVPSELMEEKQEVKIGLQSPPRESESEATDSPPRPTLTPIDTSQPHIDVGRNADVDAPVAFDGSSDDDTKPVAVIKTTRESVKSKIFSPTFSSGFSTHAHGRDRYADDERRRHGSAPRGEARMTDQGLVDDEEDGLVEEILSP</sequence>
<protein>
    <submittedName>
        <fullName evidence="12">Aste57867_16509 protein</fullName>
    </submittedName>
</protein>
<keyword evidence="5" id="KW-0963">Cytoplasm</keyword>
<dbReference type="PANTHER" id="PTHR21502">
    <property type="entry name" value="ZINC FINGER PROTEIN DZIP1"/>
    <property type="match status" value="1"/>
</dbReference>
<keyword evidence="7" id="KW-0479">Metal-binding</keyword>
<dbReference type="InterPro" id="IPR051241">
    <property type="entry name" value="DZIP_RILPL"/>
</dbReference>
<feature type="compositionally biased region" description="Acidic residues" evidence="9">
    <location>
        <begin position="1115"/>
        <end position="1124"/>
    </location>
</feature>
<dbReference type="OrthoDB" id="515971at2759"/>
<dbReference type="InterPro" id="IPR013087">
    <property type="entry name" value="Znf_C2H2_type"/>
</dbReference>
<dbReference type="Pfam" id="PF13815">
    <property type="entry name" value="Dzip-like_N"/>
    <property type="match status" value="1"/>
</dbReference>